<sequence>MMLVKVNKFDKWAVMRFVKEHTHPLEPSGCSSGNAMSHKNKLDHARAYRRFVELLDKKRGEQESKGMVEDNPHCIGGQYGKKEIVEILKIGPIPFRRSPASP</sequence>
<evidence type="ECO:0008006" key="3">
    <source>
        <dbReference type="Google" id="ProtNLM"/>
    </source>
</evidence>
<name>A0A9J5XH72_SOLCO</name>
<keyword evidence="2" id="KW-1185">Reference proteome</keyword>
<proteinExistence type="predicted"/>
<evidence type="ECO:0000313" key="2">
    <source>
        <dbReference type="Proteomes" id="UP000824120"/>
    </source>
</evidence>
<protein>
    <recommendedName>
        <fullName evidence="3">FAR1 domain-containing protein</fullName>
    </recommendedName>
</protein>
<accession>A0A9J5XH72</accession>
<dbReference type="AlphaFoldDB" id="A0A9J5XH72"/>
<organism evidence="1 2">
    <name type="scientific">Solanum commersonii</name>
    <name type="common">Commerson's wild potato</name>
    <name type="synonym">Commerson's nightshade</name>
    <dbReference type="NCBI Taxonomy" id="4109"/>
    <lineage>
        <taxon>Eukaryota</taxon>
        <taxon>Viridiplantae</taxon>
        <taxon>Streptophyta</taxon>
        <taxon>Embryophyta</taxon>
        <taxon>Tracheophyta</taxon>
        <taxon>Spermatophyta</taxon>
        <taxon>Magnoliopsida</taxon>
        <taxon>eudicotyledons</taxon>
        <taxon>Gunneridae</taxon>
        <taxon>Pentapetalae</taxon>
        <taxon>asterids</taxon>
        <taxon>lamiids</taxon>
        <taxon>Solanales</taxon>
        <taxon>Solanaceae</taxon>
        <taxon>Solanoideae</taxon>
        <taxon>Solaneae</taxon>
        <taxon>Solanum</taxon>
    </lineage>
</organism>
<dbReference type="Proteomes" id="UP000824120">
    <property type="component" value="Chromosome 9"/>
</dbReference>
<evidence type="ECO:0000313" key="1">
    <source>
        <dbReference type="EMBL" id="KAG5586280.1"/>
    </source>
</evidence>
<dbReference type="EMBL" id="JACXVP010000009">
    <property type="protein sequence ID" value="KAG5586280.1"/>
    <property type="molecule type" value="Genomic_DNA"/>
</dbReference>
<reference evidence="1 2" key="1">
    <citation type="submission" date="2020-09" db="EMBL/GenBank/DDBJ databases">
        <title>De no assembly of potato wild relative species, Solanum commersonii.</title>
        <authorList>
            <person name="Cho K."/>
        </authorList>
    </citation>
    <scope>NUCLEOTIDE SEQUENCE [LARGE SCALE GENOMIC DNA]</scope>
    <source>
        <strain evidence="1">LZ3.2</strain>
        <tissue evidence="1">Leaf</tissue>
    </source>
</reference>
<comment type="caution">
    <text evidence="1">The sequence shown here is derived from an EMBL/GenBank/DDBJ whole genome shotgun (WGS) entry which is preliminary data.</text>
</comment>
<gene>
    <name evidence="1" type="ORF">H5410_046714</name>
</gene>